<dbReference type="InterPro" id="IPR014751">
    <property type="entry name" value="XRCC4-like_C"/>
</dbReference>
<name>A0A9P9JE02_9HYPO</name>
<evidence type="ECO:0008006" key="5">
    <source>
        <dbReference type="Google" id="ProtNLM"/>
    </source>
</evidence>
<dbReference type="PANTHER" id="PTHR42067:SF1">
    <property type="entry name" value="MITOTIC APPARATUS PROTEIN P62"/>
    <property type="match status" value="1"/>
</dbReference>
<dbReference type="PANTHER" id="PTHR42067">
    <property type="entry name" value="YALI0C15378P"/>
    <property type="match status" value="1"/>
</dbReference>
<organism evidence="3 4">
    <name type="scientific">Dactylonectria macrodidyma</name>
    <dbReference type="NCBI Taxonomy" id="307937"/>
    <lineage>
        <taxon>Eukaryota</taxon>
        <taxon>Fungi</taxon>
        <taxon>Dikarya</taxon>
        <taxon>Ascomycota</taxon>
        <taxon>Pezizomycotina</taxon>
        <taxon>Sordariomycetes</taxon>
        <taxon>Hypocreomycetidae</taxon>
        <taxon>Hypocreales</taxon>
        <taxon>Nectriaceae</taxon>
        <taxon>Dactylonectria</taxon>
    </lineage>
</organism>
<dbReference type="Proteomes" id="UP000738349">
    <property type="component" value="Unassembled WGS sequence"/>
</dbReference>
<evidence type="ECO:0000313" key="3">
    <source>
        <dbReference type="EMBL" id="KAH7157050.1"/>
    </source>
</evidence>
<gene>
    <name evidence="3" type="ORF">EDB81DRAFT_411415</name>
</gene>
<sequence length="385" mass="41639">MVRTRILRFPRSDDESAFVLVQVTPKGSRALDLKLVGTEGEAPYNASCKSSHCPLAVQYQIPVRNLCHALTHKLVIFDLTSPVVKQDRAASLRVKNCPASEPEWQGILESLFTQEPLPGIQATATVQSEASISITIRKETQGITQRLGAITLNYDPDEAIELFEWCGAAVEASAVGKQTVADLRVKSHDSEAAVAQLQSQLEELIQAKDKDETVLLQKFRDLLNEKKMKIREQQLALAASSLGSSHPESSQPQQATAPPKSTRPSKPARKAGQSRAMKRKAPASKIVEEDSDNDVGDQAMDVDIKQELEDTDPGNTTEGTASEASGDDDDNDAPPPNTAGSASHRRTEPPKLSATEKAPPPRNLPFNKKPAPAPAGSETDSDDEL</sequence>
<keyword evidence="4" id="KW-1185">Reference proteome</keyword>
<accession>A0A9P9JE02</accession>
<evidence type="ECO:0000256" key="1">
    <source>
        <dbReference type="SAM" id="Coils"/>
    </source>
</evidence>
<dbReference type="EMBL" id="JAGMUV010000005">
    <property type="protein sequence ID" value="KAH7157050.1"/>
    <property type="molecule type" value="Genomic_DNA"/>
</dbReference>
<feature type="compositionally biased region" description="Polar residues" evidence="2">
    <location>
        <begin position="313"/>
        <end position="323"/>
    </location>
</feature>
<feature type="compositionally biased region" description="Polar residues" evidence="2">
    <location>
        <begin position="246"/>
        <end position="256"/>
    </location>
</feature>
<feature type="region of interest" description="Disordered" evidence="2">
    <location>
        <begin position="238"/>
        <end position="385"/>
    </location>
</feature>
<dbReference type="OrthoDB" id="8064436at2759"/>
<feature type="coiled-coil region" evidence="1">
    <location>
        <begin position="187"/>
        <end position="214"/>
    </location>
</feature>
<comment type="caution">
    <text evidence="3">The sequence shown here is derived from an EMBL/GenBank/DDBJ whole genome shotgun (WGS) entry which is preliminary data.</text>
</comment>
<proteinExistence type="predicted"/>
<dbReference type="Gene3D" id="1.20.5.370">
    <property type="match status" value="1"/>
</dbReference>
<reference evidence="3" key="1">
    <citation type="journal article" date="2021" name="Nat. Commun.">
        <title>Genetic determinants of endophytism in the Arabidopsis root mycobiome.</title>
        <authorList>
            <person name="Mesny F."/>
            <person name="Miyauchi S."/>
            <person name="Thiergart T."/>
            <person name="Pickel B."/>
            <person name="Atanasova L."/>
            <person name="Karlsson M."/>
            <person name="Huettel B."/>
            <person name="Barry K.W."/>
            <person name="Haridas S."/>
            <person name="Chen C."/>
            <person name="Bauer D."/>
            <person name="Andreopoulos W."/>
            <person name="Pangilinan J."/>
            <person name="LaButti K."/>
            <person name="Riley R."/>
            <person name="Lipzen A."/>
            <person name="Clum A."/>
            <person name="Drula E."/>
            <person name="Henrissat B."/>
            <person name="Kohler A."/>
            <person name="Grigoriev I.V."/>
            <person name="Martin F.M."/>
            <person name="Hacquard S."/>
        </authorList>
    </citation>
    <scope>NUCLEOTIDE SEQUENCE</scope>
    <source>
        <strain evidence="3">MPI-CAGE-AT-0147</strain>
    </source>
</reference>
<dbReference type="AlphaFoldDB" id="A0A9P9JE02"/>
<dbReference type="SUPFAM" id="SSF58022">
    <property type="entry name" value="XRCC4, C-terminal oligomerization domain"/>
    <property type="match status" value="1"/>
</dbReference>
<keyword evidence="1" id="KW-0175">Coiled coil</keyword>
<evidence type="ECO:0000256" key="2">
    <source>
        <dbReference type="SAM" id="MobiDB-lite"/>
    </source>
</evidence>
<protein>
    <recommendedName>
        <fullName evidence="5">Mitotic apparatus protein p62</fullName>
    </recommendedName>
</protein>
<evidence type="ECO:0000313" key="4">
    <source>
        <dbReference type="Proteomes" id="UP000738349"/>
    </source>
</evidence>